<protein>
    <submittedName>
        <fullName evidence="1">Uncharacterized protein</fullName>
    </submittedName>
</protein>
<evidence type="ECO:0000313" key="2">
    <source>
        <dbReference type="Proteomes" id="UP001152747"/>
    </source>
</evidence>
<reference evidence="1" key="1">
    <citation type="submission" date="2022-11" db="EMBL/GenBank/DDBJ databases">
        <authorList>
            <person name="Kikuchi T."/>
        </authorList>
    </citation>
    <scope>NUCLEOTIDE SEQUENCE</scope>
    <source>
        <strain evidence="1">PS1010</strain>
    </source>
</reference>
<dbReference type="AlphaFoldDB" id="A0A9P1MYT0"/>
<organism evidence="1 2">
    <name type="scientific">Caenorhabditis angaria</name>
    <dbReference type="NCBI Taxonomy" id="860376"/>
    <lineage>
        <taxon>Eukaryota</taxon>
        <taxon>Metazoa</taxon>
        <taxon>Ecdysozoa</taxon>
        <taxon>Nematoda</taxon>
        <taxon>Chromadorea</taxon>
        <taxon>Rhabditida</taxon>
        <taxon>Rhabditina</taxon>
        <taxon>Rhabditomorpha</taxon>
        <taxon>Rhabditoidea</taxon>
        <taxon>Rhabditidae</taxon>
        <taxon>Peloderinae</taxon>
        <taxon>Caenorhabditis</taxon>
    </lineage>
</organism>
<name>A0A9P1MYT0_9PELO</name>
<dbReference type="EMBL" id="CANHGI010000002">
    <property type="protein sequence ID" value="CAI5441715.1"/>
    <property type="molecule type" value="Genomic_DNA"/>
</dbReference>
<comment type="caution">
    <text evidence="1">The sequence shown here is derived from an EMBL/GenBank/DDBJ whole genome shotgun (WGS) entry which is preliminary data.</text>
</comment>
<evidence type="ECO:0000313" key="1">
    <source>
        <dbReference type="EMBL" id="CAI5441715.1"/>
    </source>
</evidence>
<sequence>MTPRKRPVGYVKCFKCLENVHIGDCTLVETYDDRISDSDLLFILEEVFDGAYTWKKNTFICNKHIGQIEKQLLRKSGVEDELISIMMEHDYYERDYYTLVRNIIERKKKENEERMYNDVTVEKIIKVEVDLDNEPSCSSARISSKKTHIEIKKETDDNENTTCKEVTFLPNKVKVEEIVVEEEENENKPSCSYEDVLQDVKEEIDDIPEEVEFEDEIDEEENEPSTADSKNVICSMTSLITLVCYCHECKEFGIYQLKNEGMNTHISVECRVCWKTWTWSANPVEPEIVDELGEYHKTTLQKILDVLKIPDPGFCLTQNSIMPKYMLCSQKSLVNMARICCTCRRRSIFTIKEVGMALVMQINCAICPKIWEWKTSKSNDISIRYRSCFDVNSDFYMVSKKLFLTKQEVQNIFERFKLRMFPWKATPRKSNRTNADG</sequence>
<proteinExistence type="predicted"/>
<gene>
    <name evidence="1" type="ORF">CAMP_LOCUS4352</name>
</gene>
<keyword evidence="2" id="KW-1185">Reference proteome</keyword>
<dbReference type="Proteomes" id="UP001152747">
    <property type="component" value="Unassembled WGS sequence"/>
</dbReference>
<accession>A0A9P1MYT0</accession>